<evidence type="ECO:0000313" key="10">
    <source>
        <dbReference type="EMBL" id="WFD11852.1"/>
    </source>
</evidence>
<dbReference type="Gene3D" id="3.40.50.300">
    <property type="entry name" value="P-loop containing nucleotide triphosphate hydrolases"/>
    <property type="match status" value="1"/>
</dbReference>
<protein>
    <submittedName>
        <fullName evidence="10">ABC transporter ATP-binding protein</fullName>
    </submittedName>
</protein>
<keyword evidence="5 7" id="KW-1133">Transmembrane helix</keyword>
<feature type="transmembrane region" description="Helical" evidence="7">
    <location>
        <begin position="20"/>
        <end position="46"/>
    </location>
</feature>
<keyword evidence="6 7" id="KW-0472">Membrane</keyword>
<dbReference type="SUPFAM" id="SSF90123">
    <property type="entry name" value="ABC transporter transmembrane region"/>
    <property type="match status" value="1"/>
</dbReference>
<dbReference type="InterPro" id="IPR036640">
    <property type="entry name" value="ABC1_TM_sf"/>
</dbReference>
<keyword evidence="2 7" id="KW-0812">Transmembrane</keyword>
<feature type="domain" description="ABC transporter" evidence="8">
    <location>
        <begin position="340"/>
        <end position="575"/>
    </location>
</feature>
<dbReference type="InterPro" id="IPR003593">
    <property type="entry name" value="AAA+_ATPase"/>
</dbReference>
<proteinExistence type="predicted"/>
<evidence type="ECO:0000259" key="9">
    <source>
        <dbReference type="PROSITE" id="PS50929"/>
    </source>
</evidence>
<evidence type="ECO:0000256" key="3">
    <source>
        <dbReference type="ARBA" id="ARBA00022741"/>
    </source>
</evidence>
<dbReference type="PANTHER" id="PTHR24221">
    <property type="entry name" value="ATP-BINDING CASSETTE SUB-FAMILY B"/>
    <property type="match status" value="1"/>
</dbReference>
<evidence type="ECO:0000313" key="11">
    <source>
        <dbReference type="Proteomes" id="UP001222800"/>
    </source>
</evidence>
<dbReference type="InterPro" id="IPR027417">
    <property type="entry name" value="P-loop_NTPase"/>
</dbReference>
<dbReference type="Pfam" id="PF00664">
    <property type="entry name" value="ABC_membrane"/>
    <property type="match status" value="1"/>
</dbReference>
<dbReference type="Pfam" id="PF00005">
    <property type="entry name" value="ABC_tran"/>
    <property type="match status" value="1"/>
</dbReference>
<evidence type="ECO:0000256" key="4">
    <source>
        <dbReference type="ARBA" id="ARBA00022840"/>
    </source>
</evidence>
<feature type="transmembrane region" description="Helical" evidence="7">
    <location>
        <begin position="164"/>
        <end position="181"/>
    </location>
</feature>
<dbReference type="PROSITE" id="PS50893">
    <property type="entry name" value="ABC_TRANSPORTER_2"/>
    <property type="match status" value="1"/>
</dbReference>
<evidence type="ECO:0000256" key="1">
    <source>
        <dbReference type="ARBA" id="ARBA00004651"/>
    </source>
</evidence>
<dbReference type="Proteomes" id="UP001222800">
    <property type="component" value="Chromosome"/>
</dbReference>
<gene>
    <name evidence="10" type="ORF">P4S50_07180</name>
</gene>
<keyword evidence="3" id="KW-0547">Nucleotide-binding</keyword>
<evidence type="ECO:0000259" key="8">
    <source>
        <dbReference type="PROSITE" id="PS50893"/>
    </source>
</evidence>
<keyword evidence="4 10" id="KW-0067">ATP-binding</keyword>
<organism evidence="10 11">
    <name type="scientific">Tepidibacter hydrothermalis</name>
    <dbReference type="NCBI Taxonomy" id="3036126"/>
    <lineage>
        <taxon>Bacteria</taxon>
        <taxon>Bacillati</taxon>
        <taxon>Bacillota</taxon>
        <taxon>Clostridia</taxon>
        <taxon>Peptostreptococcales</taxon>
        <taxon>Peptostreptococcaceae</taxon>
        <taxon>Tepidibacter</taxon>
    </lineage>
</organism>
<dbReference type="PROSITE" id="PS50929">
    <property type="entry name" value="ABC_TM1F"/>
    <property type="match status" value="1"/>
</dbReference>
<evidence type="ECO:0000256" key="6">
    <source>
        <dbReference type="ARBA" id="ARBA00023136"/>
    </source>
</evidence>
<evidence type="ECO:0000256" key="7">
    <source>
        <dbReference type="SAM" id="Phobius"/>
    </source>
</evidence>
<dbReference type="InterPro" id="IPR017871">
    <property type="entry name" value="ABC_transporter-like_CS"/>
</dbReference>
<feature type="transmembrane region" description="Helical" evidence="7">
    <location>
        <begin position="66"/>
        <end position="89"/>
    </location>
</feature>
<dbReference type="GO" id="GO:0005524">
    <property type="term" value="F:ATP binding"/>
    <property type="evidence" value="ECO:0007669"/>
    <property type="project" value="UniProtKB-KW"/>
</dbReference>
<dbReference type="PANTHER" id="PTHR24221:SF397">
    <property type="entry name" value="ABC TRANSPORTER, ATP-BINDING TRANSMEMBRANE PROTEIN"/>
    <property type="match status" value="1"/>
</dbReference>
<dbReference type="InterPro" id="IPR003439">
    <property type="entry name" value="ABC_transporter-like_ATP-bd"/>
</dbReference>
<feature type="transmembrane region" description="Helical" evidence="7">
    <location>
        <begin position="253"/>
        <end position="272"/>
    </location>
</feature>
<comment type="subcellular location">
    <subcellularLocation>
        <location evidence="1">Cell membrane</location>
        <topology evidence="1">Multi-pass membrane protein</topology>
    </subcellularLocation>
</comment>
<dbReference type="SUPFAM" id="SSF52540">
    <property type="entry name" value="P-loop containing nucleoside triphosphate hydrolases"/>
    <property type="match status" value="1"/>
</dbReference>
<keyword evidence="11" id="KW-1185">Reference proteome</keyword>
<dbReference type="RefSeq" id="WP_277734052.1">
    <property type="nucleotide sequence ID" value="NZ_CP120733.1"/>
</dbReference>
<name>A0ABY8EFY1_9FIRM</name>
<accession>A0ABY8EFY1</accession>
<dbReference type="SMART" id="SM00382">
    <property type="entry name" value="AAA"/>
    <property type="match status" value="1"/>
</dbReference>
<dbReference type="InterPro" id="IPR039421">
    <property type="entry name" value="Type_1_exporter"/>
</dbReference>
<dbReference type="Gene3D" id="1.20.1560.10">
    <property type="entry name" value="ABC transporter type 1, transmembrane domain"/>
    <property type="match status" value="1"/>
</dbReference>
<evidence type="ECO:0000256" key="5">
    <source>
        <dbReference type="ARBA" id="ARBA00022989"/>
    </source>
</evidence>
<reference evidence="10 11" key="1">
    <citation type="submission" date="2023-03" db="EMBL/GenBank/DDBJ databases">
        <title>Complete genome sequence of Tepidibacter sp. SWIR-1, isolated from a deep-sea hydrothermal vent.</title>
        <authorList>
            <person name="Li X."/>
        </authorList>
    </citation>
    <scope>NUCLEOTIDE SEQUENCE [LARGE SCALE GENOMIC DNA]</scope>
    <source>
        <strain evidence="10 11">SWIR-1</strain>
    </source>
</reference>
<dbReference type="PROSITE" id="PS00211">
    <property type="entry name" value="ABC_TRANSPORTER_1"/>
    <property type="match status" value="1"/>
</dbReference>
<dbReference type="InterPro" id="IPR011527">
    <property type="entry name" value="ABC1_TM_dom"/>
</dbReference>
<evidence type="ECO:0000256" key="2">
    <source>
        <dbReference type="ARBA" id="ARBA00022692"/>
    </source>
</evidence>
<feature type="domain" description="ABC transmembrane type-1" evidence="9">
    <location>
        <begin position="22"/>
        <end position="309"/>
    </location>
</feature>
<feature type="transmembrane region" description="Helical" evidence="7">
    <location>
        <begin position="278"/>
        <end position="302"/>
    </location>
</feature>
<dbReference type="EMBL" id="CP120733">
    <property type="protein sequence ID" value="WFD11852.1"/>
    <property type="molecule type" value="Genomic_DNA"/>
</dbReference>
<sequence length="584" mass="65686">MRKNDGLVKVFDFSGNYKYLTILACVLSGISTVLSIVPFVYIYKVIEIWIEASVDTDVVFYYGKLSVLFAVLSIFIYFIALYLSHLAAFRTAKNMKRQTLHHLMKLPMGYFSLNSSGKLRKIIDDNAGLTEAFLAHQLPDFVGALIMPFTILSCFFIFEPRLGAVCLVPLVISILLIKQMMGGENAKFMGQYMDALEDMNKEAVEYIRGIPIVKVFQQTVFSFKNFYKAINDYKGFASDYSIRCRIPMTSFKVSLNSFFVLLIPIGILLFTSTTDQKFIFVNIIFYMLFTPLCATMMMKLIFTGENLLQAKEAVQRIDILLQEKPLKVSKEIKEVKDFSIEFNNVSFTYPTAKEKALDDIRLEINQGETVAIVGTTGSGKTTLASLVPRFFDVNEGSISIGGVDVRNITTTELMRCIAFVFQQSQLFKNTIAENIRIGKQDASEKEIYEALEMAQCKDIIDKMPQGIHTMIGTKGTHLSGGEKQRIALARAILKDSPIVILDEATASSDAENEFLIQRAFDQLTRGKTVILIAHRLSTIVNADKIIVMDKGKIVEQGTHKSLLDKDGIYASMWGLYKTSVNWAI</sequence>